<dbReference type="Gene3D" id="3.30.1120.70">
    <property type="match status" value="1"/>
</dbReference>
<dbReference type="Pfam" id="PF04860">
    <property type="entry name" value="Phage_portal"/>
    <property type="match status" value="1"/>
</dbReference>
<sequence length="313" mass="34975">MADIFGDLERFPPTRADAMLCGPVVKGRALIAGTISRLPLYAARGEEQLSQKEQPTFLYRSNTAMGPRLRLLLTMDDLLFYGDSLWAVERGAAGQIVDAYRVDRSRWYYDTNDGTTILLDGKDVDSRKIIHFIGPQEGLLDIAGIEIRSYIDLLKVRAARLRNPAPATRLVETQEQRYTPEELDILLDGYKTNHKADSDSVVHVPFGLNLEEGATQTVEMFDGQANQLALAFAEKMSIEPELIGGALDVSSIEYQNQQGKRSWFIDMNLAYWLDPILETLSKDNVVPKGQSVRADLSGLVALPQPENTEVRED</sequence>
<dbReference type="InterPro" id="IPR006944">
    <property type="entry name" value="Phage/GTA_portal"/>
</dbReference>
<dbReference type="RefSeq" id="WP_377142446.1">
    <property type="nucleotide sequence ID" value="NZ_JBHSFI010000012.1"/>
</dbReference>
<keyword evidence="2" id="KW-1185">Reference proteome</keyword>
<evidence type="ECO:0000313" key="1">
    <source>
        <dbReference type="EMBL" id="MFC4632119.1"/>
    </source>
</evidence>
<reference evidence="2" key="1">
    <citation type="journal article" date="2019" name="Int. J. Syst. Evol. Microbiol.">
        <title>The Global Catalogue of Microorganisms (GCM) 10K type strain sequencing project: providing services to taxonomists for standard genome sequencing and annotation.</title>
        <authorList>
            <consortium name="The Broad Institute Genomics Platform"/>
            <consortium name="The Broad Institute Genome Sequencing Center for Infectious Disease"/>
            <person name="Wu L."/>
            <person name="Ma J."/>
        </authorList>
    </citation>
    <scope>NUCLEOTIDE SEQUENCE [LARGE SCALE GENOMIC DNA]</scope>
    <source>
        <strain evidence="2">CCUG 42722</strain>
    </source>
</reference>
<dbReference type="Proteomes" id="UP001596011">
    <property type="component" value="Unassembled WGS sequence"/>
</dbReference>
<dbReference type="Gene3D" id="3.40.140.120">
    <property type="match status" value="1"/>
</dbReference>
<organism evidence="1 2">
    <name type="scientific">Promicromonospora alba</name>
    <dbReference type="NCBI Taxonomy" id="1616110"/>
    <lineage>
        <taxon>Bacteria</taxon>
        <taxon>Bacillati</taxon>
        <taxon>Actinomycetota</taxon>
        <taxon>Actinomycetes</taxon>
        <taxon>Micrococcales</taxon>
        <taxon>Promicromonosporaceae</taxon>
        <taxon>Promicromonospora</taxon>
    </lineage>
</organism>
<accession>A0ABV9HS80</accession>
<dbReference type="Gene3D" id="1.20.1270.210">
    <property type="match status" value="1"/>
</dbReference>
<comment type="caution">
    <text evidence="1">The sequence shown here is derived from an EMBL/GenBank/DDBJ whole genome shotgun (WGS) entry which is preliminary data.</text>
</comment>
<evidence type="ECO:0000313" key="2">
    <source>
        <dbReference type="Proteomes" id="UP001596011"/>
    </source>
</evidence>
<name>A0ABV9HS80_9MICO</name>
<proteinExistence type="predicted"/>
<gene>
    <name evidence="1" type="ORF">ACFO6V_28010</name>
</gene>
<dbReference type="EMBL" id="JBHSFI010000012">
    <property type="protein sequence ID" value="MFC4632119.1"/>
    <property type="molecule type" value="Genomic_DNA"/>
</dbReference>
<protein>
    <submittedName>
        <fullName evidence="1">Phage portal protein</fullName>
    </submittedName>
</protein>